<name>A0A316VA12_9BASI</name>
<dbReference type="SUPFAM" id="SSF55681">
    <property type="entry name" value="Class II aaRS and biotin synthetases"/>
    <property type="match status" value="1"/>
</dbReference>
<dbReference type="GO" id="GO:0004827">
    <property type="term" value="F:proline-tRNA ligase activity"/>
    <property type="evidence" value="ECO:0007669"/>
    <property type="project" value="UniProtKB-EC"/>
</dbReference>
<dbReference type="STRING" id="1280837.A0A316VA12"/>
<feature type="non-terminal residue" evidence="12">
    <location>
        <position position="616"/>
    </location>
</feature>
<reference evidence="12 13" key="1">
    <citation type="journal article" date="2018" name="Mol. Biol. Evol.">
        <title>Broad Genomic Sampling Reveals a Smut Pathogenic Ancestry of the Fungal Clade Ustilaginomycotina.</title>
        <authorList>
            <person name="Kijpornyongpan T."/>
            <person name="Mondo S.J."/>
            <person name="Barry K."/>
            <person name="Sandor L."/>
            <person name="Lee J."/>
            <person name="Lipzen A."/>
            <person name="Pangilinan J."/>
            <person name="LaButti K."/>
            <person name="Hainaut M."/>
            <person name="Henrissat B."/>
            <person name="Grigoriev I.V."/>
            <person name="Spatafora J.W."/>
            <person name="Aime M.C."/>
        </authorList>
    </citation>
    <scope>NUCLEOTIDE SEQUENCE [LARGE SCALE GENOMIC DNA]</scope>
    <source>
        <strain evidence="12 13">MCA 3882</strain>
    </source>
</reference>
<evidence type="ECO:0000256" key="5">
    <source>
        <dbReference type="ARBA" id="ARBA00022840"/>
    </source>
</evidence>
<dbReference type="PRINTS" id="PR01046">
    <property type="entry name" value="TRNASYNTHPRO"/>
</dbReference>
<dbReference type="PANTHER" id="PTHR42753">
    <property type="entry name" value="MITOCHONDRIAL RIBOSOME PROTEIN L39/PROLYL-TRNA LIGASE FAMILY MEMBER"/>
    <property type="match status" value="1"/>
</dbReference>
<gene>
    <name evidence="12" type="ORF">FA14DRAFT_109176</name>
</gene>
<dbReference type="Proteomes" id="UP000245771">
    <property type="component" value="Unassembled WGS sequence"/>
</dbReference>
<evidence type="ECO:0000256" key="3">
    <source>
        <dbReference type="ARBA" id="ARBA00022598"/>
    </source>
</evidence>
<dbReference type="InParanoid" id="A0A316VA12"/>
<dbReference type="InterPro" id="IPR004154">
    <property type="entry name" value="Anticodon-bd"/>
</dbReference>
<evidence type="ECO:0000313" key="12">
    <source>
        <dbReference type="EMBL" id="PWN34114.1"/>
    </source>
</evidence>
<keyword evidence="3" id="KW-0436">Ligase</keyword>
<protein>
    <recommendedName>
        <fullName evidence="2">proline--tRNA ligase</fullName>
        <ecNumber evidence="2">6.1.1.15</ecNumber>
    </recommendedName>
    <alternativeName>
        <fullName evidence="8">Prolyl-tRNA synthetase</fullName>
    </alternativeName>
</protein>
<evidence type="ECO:0000256" key="4">
    <source>
        <dbReference type="ARBA" id="ARBA00022741"/>
    </source>
</evidence>
<evidence type="ECO:0000256" key="2">
    <source>
        <dbReference type="ARBA" id="ARBA00012831"/>
    </source>
</evidence>
<dbReference type="Pfam" id="PF03129">
    <property type="entry name" value="HGTP_anticodon"/>
    <property type="match status" value="1"/>
</dbReference>
<dbReference type="Pfam" id="PF00587">
    <property type="entry name" value="tRNA-synt_2b"/>
    <property type="match status" value="1"/>
</dbReference>
<organism evidence="12 13">
    <name type="scientific">Meira miltonrushii</name>
    <dbReference type="NCBI Taxonomy" id="1280837"/>
    <lineage>
        <taxon>Eukaryota</taxon>
        <taxon>Fungi</taxon>
        <taxon>Dikarya</taxon>
        <taxon>Basidiomycota</taxon>
        <taxon>Ustilaginomycotina</taxon>
        <taxon>Exobasidiomycetes</taxon>
        <taxon>Exobasidiales</taxon>
        <taxon>Brachybasidiaceae</taxon>
        <taxon>Meira</taxon>
    </lineage>
</organism>
<dbReference type="SUPFAM" id="SSF52954">
    <property type="entry name" value="Class II aaRS ABD-related"/>
    <property type="match status" value="1"/>
</dbReference>
<dbReference type="FunCoup" id="A0A316VA12">
    <property type="interactions" value="259"/>
</dbReference>
<dbReference type="InterPro" id="IPR002314">
    <property type="entry name" value="aa-tRNA-synt_IIb"/>
</dbReference>
<feature type="region of interest" description="Disordered" evidence="10">
    <location>
        <begin position="301"/>
        <end position="328"/>
    </location>
</feature>
<dbReference type="InterPro" id="IPR006195">
    <property type="entry name" value="aa-tRNA-synth_II"/>
</dbReference>
<dbReference type="PROSITE" id="PS50862">
    <property type="entry name" value="AA_TRNA_LIGASE_II"/>
    <property type="match status" value="1"/>
</dbReference>
<evidence type="ECO:0000256" key="7">
    <source>
        <dbReference type="ARBA" id="ARBA00023146"/>
    </source>
</evidence>
<dbReference type="GO" id="GO:0006433">
    <property type="term" value="P:prolyl-tRNA aminoacylation"/>
    <property type="evidence" value="ECO:0007669"/>
    <property type="project" value="InterPro"/>
</dbReference>
<feature type="non-terminal residue" evidence="12">
    <location>
        <position position="1"/>
    </location>
</feature>
<feature type="domain" description="Aminoacyl-transfer RNA synthetases class-II family profile" evidence="11">
    <location>
        <begin position="34"/>
        <end position="499"/>
    </location>
</feature>
<keyword evidence="13" id="KW-1185">Reference proteome</keyword>
<dbReference type="GO" id="GO:0005739">
    <property type="term" value="C:mitochondrion"/>
    <property type="evidence" value="ECO:0007669"/>
    <property type="project" value="TreeGrafter"/>
</dbReference>
<dbReference type="GO" id="GO:0005524">
    <property type="term" value="F:ATP binding"/>
    <property type="evidence" value="ECO:0007669"/>
    <property type="project" value="UniProtKB-KW"/>
</dbReference>
<evidence type="ECO:0000313" key="13">
    <source>
        <dbReference type="Proteomes" id="UP000245771"/>
    </source>
</evidence>
<keyword evidence="6" id="KW-0648">Protein biosynthesis</keyword>
<evidence type="ECO:0000256" key="9">
    <source>
        <dbReference type="ARBA" id="ARBA00047671"/>
    </source>
</evidence>
<dbReference type="InterPro" id="IPR002316">
    <property type="entry name" value="Pro-tRNA-ligase_IIa"/>
</dbReference>
<dbReference type="Gene3D" id="3.30.930.10">
    <property type="entry name" value="Bira Bifunctional Protein, Domain 2"/>
    <property type="match status" value="2"/>
</dbReference>
<sequence>IRLSKQFTPTLKAEQIGNEQVESVGLLMRGGYIRQSSSGFFTLLPNGYRMVKKIERLIDEEMEAIGASRLEMPTMLSSNLWHKSGRFETMGSELYKLKDRKQTEFILAPTFEEEVTKLIGEEVQSYKQLPIKVYQITSKHRDEPRPRSGLLRTRGFIMKDLYTFDATVSDAERSYEEVRAAYDRIMTRLFGPKGSGWQVAEADTGAMGGLRSHEYQVQDPLGEDALISCNHCDYSANIEKAASFPRRDNLPIEASEVDVSLHGASDPSFHGCTLTAVVAPKGRTIHPIKLKEAIENGQYAPNTISTDQLSPLPATEGENGNSNQWDWKDRPEGPIVRFDHIRILLDHECAALEPEEVQLAVLNAAEQFGSPSGTSSKRSSGSEGAPTLHDYFGAQFASAHDAIPQEYVDIRQAEVNDTCASCGKGQLQEAKAVEVGHTFLLGTRYSKALNYQFMPDTKTTSSKNEPALFQMGCYGIGLTRILGVLAQNAQRTFDKLNTPMSQKQTKVRKGFAWNPEIAPFKALVLTSDLHNEKQAAAVESLCNLLTRRVSKEDESPWDTVLSRSGLCLESDIAIDDRSTMSIGAKLNEADLIGYPLVFILGKHFDKNGEVEVRYLS</sequence>
<dbReference type="InterPro" id="IPR050062">
    <property type="entry name" value="Pro-tRNA_synthetase"/>
</dbReference>
<evidence type="ECO:0000256" key="6">
    <source>
        <dbReference type="ARBA" id="ARBA00022917"/>
    </source>
</evidence>
<dbReference type="InterPro" id="IPR045864">
    <property type="entry name" value="aa-tRNA-synth_II/BPL/LPL"/>
</dbReference>
<keyword evidence="4" id="KW-0547">Nucleotide-binding</keyword>
<dbReference type="PANTHER" id="PTHR42753:SF2">
    <property type="entry name" value="PROLINE--TRNA LIGASE"/>
    <property type="match status" value="1"/>
</dbReference>
<dbReference type="GeneID" id="37017650"/>
<accession>A0A316VA12</accession>
<dbReference type="AlphaFoldDB" id="A0A316VA12"/>
<dbReference type="OrthoDB" id="10267474at2759"/>
<comment type="similarity">
    <text evidence="1">Belongs to the class-II aminoacyl-tRNA synthetase family.</text>
</comment>
<comment type="catalytic activity">
    <reaction evidence="9">
        <text>tRNA(Pro) + L-proline + ATP = L-prolyl-tRNA(Pro) + AMP + diphosphate</text>
        <dbReference type="Rhea" id="RHEA:14305"/>
        <dbReference type="Rhea" id="RHEA-COMP:9700"/>
        <dbReference type="Rhea" id="RHEA-COMP:9702"/>
        <dbReference type="ChEBI" id="CHEBI:30616"/>
        <dbReference type="ChEBI" id="CHEBI:33019"/>
        <dbReference type="ChEBI" id="CHEBI:60039"/>
        <dbReference type="ChEBI" id="CHEBI:78442"/>
        <dbReference type="ChEBI" id="CHEBI:78532"/>
        <dbReference type="ChEBI" id="CHEBI:456215"/>
        <dbReference type="EC" id="6.1.1.15"/>
    </reaction>
</comment>
<evidence type="ECO:0000259" key="11">
    <source>
        <dbReference type="PROSITE" id="PS50862"/>
    </source>
</evidence>
<evidence type="ECO:0000256" key="8">
    <source>
        <dbReference type="ARBA" id="ARBA00029731"/>
    </source>
</evidence>
<evidence type="ECO:0000256" key="10">
    <source>
        <dbReference type="SAM" id="MobiDB-lite"/>
    </source>
</evidence>
<dbReference type="EMBL" id="KZ819604">
    <property type="protein sequence ID" value="PWN34114.1"/>
    <property type="molecule type" value="Genomic_DNA"/>
</dbReference>
<keyword evidence="7" id="KW-0030">Aminoacyl-tRNA synthetase</keyword>
<dbReference type="InterPro" id="IPR036621">
    <property type="entry name" value="Anticodon-bd_dom_sf"/>
</dbReference>
<keyword evidence="5" id="KW-0067">ATP-binding</keyword>
<dbReference type="RefSeq" id="XP_025354416.1">
    <property type="nucleotide sequence ID" value="XM_025495869.1"/>
</dbReference>
<evidence type="ECO:0000256" key="1">
    <source>
        <dbReference type="ARBA" id="ARBA00008226"/>
    </source>
</evidence>
<dbReference type="Gene3D" id="3.40.50.800">
    <property type="entry name" value="Anticodon-binding domain"/>
    <property type="match status" value="1"/>
</dbReference>
<dbReference type="EC" id="6.1.1.15" evidence="2"/>
<proteinExistence type="inferred from homology"/>